<dbReference type="Proteomes" id="UP000324853">
    <property type="component" value="Unassembled WGS sequence"/>
</dbReference>
<organism evidence="1 2">
    <name type="scientific">Bradyrhizobium cytisi</name>
    <dbReference type="NCBI Taxonomy" id="515489"/>
    <lineage>
        <taxon>Bacteria</taxon>
        <taxon>Pseudomonadati</taxon>
        <taxon>Pseudomonadota</taxon>
        <taxon>Alphaproteobacteria</taxon>
        <taxon>Hyphomicrobiales</taxon>
        <taxon>Nitrobacteraceae</taxon>
        <taxon>Bradyrhizobium</taxon>
    </lineage>
</organism>
<comment type="caution">
    <text evidence="1">The sequence shown here is derived from an EMBL/GenBank/DDBJ whole genome shotgun (WGS) entry which is preliminary data.</text>
</comment>
<dbReference type="EMBL" id="VSSR01000013">
    <property type="protein sequence ID" value="TYL86415.1"/>
    <property type="molecule type" value="Genomic_DNA"/>
</dbReference>
<evidence type="ECO:0000313" key="1">
    <source>
        <dbReference type="EMBL" id="TYL86415.1"/>
    </source>
</evidence>
<reference evidence="1 2" key="1">
    <citation type="submission" date="2019-08" db="EMBL/GenBank/DDBJ databases">
        <title>Bradyrhizobium hipponensis sp. nov., a rhizobium isolated from a Lupinus angustifolius root nodule in Tunisia.</title>
        <authorList>
            <person name="Off K."/>
            <person name="Rejili M."/>
            <person name="Mars M."/>
            <person name="Brachmann A."/>
            <person name="Marin M."/>
        </authorList>
    </citation>
    <scope>NUCLEOTIDE SEQUENCE [LARGE SCALE GENOMIC DNA]</scope>
    <source>
        <strain evidence="1 2">CTAW11</strain>
    </source>
</reference>
<dbReference type="OrthoDB" id="9809248at2"/>
<accession>A0A5S4XAE8</accession>
<proteinExistence type="predicted"/>
<keyword evidence="2" id="KW-1185">Reference proteome</keyword>
<protein>
    <submittedName>
        <fullName evidence="1">Uncharacterized protein</fullName>
    </submittedName>
</protein>
<dbReference type="AlphaFoldDB" id="A0A5S4XAE8"/>
<name>A0A5S4XAE8_9BRAD</name>
<evidence type="ECO:0000313" key="2">
    <source>
        <dbReference type="Proteomes" id="UP000324853"/>
    </source>
</evidence>
<gene>
    <name evidence="1" type="ORF">FXB38_08020</name>
</gene>
<sequence>MISQSFGRIGRAALTAAQSLISKAFLASGHLLPYDMGSGAAPIMVCTVVKLQTQVRDVSLTNRGGVRR</sequence>